<protein>
    <recommendedName>
        <fullName evidence="3">IS3 family transposase</fullName>
    </recommendedName>
</protein>
<dbReference type="GO" id="GO:0006313">
    <property type="term" value="P:DNA transposition"/>
    <property type="evidence" value="ECO:0007669"/>
    <property type="project" value="InterPro"/>
</dbReference>
<dbReference type="Pfam" id="PF01527">
    <property type="entry name" value="HTH_Tnp_1"/>
    <property type="match status" value="1"/>
</dbReference>
<dbReference type="Proteomes" id="UP000245938">
    <property type="component" value="Unassembled WGS sequence"/>
</dbReference>
<gene>
    <name evidence="1" type="ORF">DEX24_16715</name>
</gene>
<proteinExistence type="predicted"/>
<dbReference type="GO" id="GO:0003677">
    <property type="term" value="F:DNA binding"/>
    <property type="evidence" value="ECO:0007669"/>
    <property type="project" value="InterPro"/>
</dbReference>
<organism evidence="1 2">
    <name type="scientific">Kurthia sibirica</name>
    <dbReference type="NCBI Taxonomy" id="202750"/>
    <lineage>
        <taxon>Bacteria</taxon>
        <taxon>Bacillati</taxon>
        <taxon>Bacillota</taxon>
        <taxon>Bacilli</taxon>
        <taxon>Bacillales</taxon>
        <taxon>Caryophanaceae</taxon>
        <taxon>Kurthia</taxon>
    </lineage>
</organism>
<evidence type="ECO:0008006" key="3">
    <source>
        <dbReference type="Google" id="ProtNLM"/>
    </source>
</evidence>
<evidence type="ECO:0000313" key="2">
    <source>
        <dbReference type="Proteomes" id="UP000245938"/>
    </source>
</evidence>
<dbReference type="EMBL" id="QFVR01000052">
    <property type="protein sequence ID" value="PWI22744.1"/>
    <property type="molecule type" value="Genomic_DNA"/>
</dbReference>
<accession>A0A2U3AE03</accession>
<reference evidence="1 2" key="1">
    <citation type="submission" date="2018-05" db="EMBL/GenBank/DDBJ databases">
        <title>Kurthia sibirica genome sequence.</title>
        <authorList>
            <person name="Maclea K.S."/>
            <person name="Goen A.E."/>
        </authorList>
    </citation>
    <scope>NUCLEOTIDE SEQUENCE [LARGE SCALE GENOMIC DNA]</scope>
    <source>
        <strain evidence="1 2">ATCC 49154</strain>
    </source>
</reference>
<sequence>MKPSKSTWRCFFYGDKSKLSSGSAKKVQGIGKEVVGQAFVELVETLRGQISVRRICELMGVARATYYRWKKQKGT</sequence>
<dbReference type="AlphaFoldDB" id="A0A2U3AE03"/>
<comment type="caution">
    <text evidence="1">The sequence shown here is derived from an EMBL/GenBank/DDBJ whole genome shotgun (WGS) entry which is preliminary data.</text>
</comment>
<name>A0A2U3AE03_9BACL</name>
<dbReference type="OrthoDB" id="9781005at2"/>
<keyword evidence="2" id="KW-1185">Reference proteome</keyword>
<dbReference type="InterPro" id="IPR002514">
    <property type="entry name" value="Transposase_8"/>
</dbReference>
<evidence type="ECO:0000313" key="1">
    <source>
        <dbReference type="EMBL" id="PWI22744.1"/>
    </source>
</evidence>
<dbReference type="GO" id="GO:0004803">
    <property type="term" value="F:transposase activity"/>
    <property type="evidence" value="ECO:0007669"/>
    <property type="project" value="InterPro"/>
</dbReference>